<keyword evidence="1" id="KW-0227">DNA damage</keyword>
<evidence type="ECO:0000256" key="1">
    <source>
        <dbReference type="RuleBase" id="RU363044"/>
    </source>
</evidence>
<dbReference type="EMBL" id="KV440980">
    <property type="protein sequence ID" value="OAD73965.1"/>
    <property type="molecule type" value="Genomic_DNA"/>
</dbReference>
<dbReference type="InterPro" id="IPR027417">
    <property type="entry name" value="P-loop_NTPase"/>
</dbReference>
<dbReference type="RefSeq" id="XP_018292005.1">
    <property type="nucleotide sequence ID" value="XM_018441371.1"/>
</dbReference>
<feature type="domain" description="DNA helicase Pif1-like DEAD-box helicase" evidence="2">
    <location>
        <begin position="184"/>
        <end position="231"/>
    </location>
</feature>
<keyword evidence="1" id="KW-0547">Nucleotide-binding</keyword>
<dbReference type="GO" id="GO:0006310">
    <property type="term" value="P:DNA recombination"/>
    <property type="evidence" value="ECO:0007669"/>
    <property type="project" value="UniProtKB-KW"/>
</dbReference>
<evidence type="ECO:0000259" key="2">
    <source>
        <dbReference type="Pfam" id="PF05970"/>
    </source>
</evidence>
<dbReference type="PANTHER" id="PTHR10492">
    <property type="match status" value="1"/>
</dbReference>
<dbReference type="Proteomes" id="UP000077315">
    <property type="component" value="Unassembled WGS sequence"/>
</dbReference>
<dbReference type="STRING" id="763407.A0A162XCJ8"/>
<accession>A0A162XCJ8</accession>
<name>A0A162XCJ8_PHYB8</name>
<keyword evidence="1" id="KW-0233">DNA recombination</keyword>
<dbReference type="GO" id="GO:0000723">
    <property type="term" value="P:telomere maintenance"/>
    <property type="evidence" value="ECO:0007669"/>
    <property type="project" value="InterPro"/>
</dbReference>
<dbReference type="GO" id="GO:0043139">
    <property type="term" value="F:5'-3' DNA helicase activity"/>
    <property type="evidence" value="ECO:0007669"/>
    <property type="project" value="UniProtKB-EC"/>
</dbReference>
<comment type="similarity">
    <text evidence="1">Belongs to the helicase family.</text>
</comment>
<feature type="domain" description="DNA helicase Pif1-like DEAD-box helicase" evidence="2">
    <location>
        <begin position="91"/>
        <end position="179"/>
    </location>
</feature>
<dbReference type="GO" id="GO:0006281">
    <property type="term" value="P:DNA repair"/>
    <property type="evidence" value="ECO:0007669"/>
    <property type="project" value="UniProtKB-KW"/>
</dbReference>
<dbReference type="VEuPathDB" id="FungiDB:PHYBLDRAFT_64918"/>
<dbReference type="InterPro" id="IPR010285">
    <property type="entry name" value="DNA_helicase_pif1-like_DEAD"/>
</dbReference>
<keyword evidence="1" id="KW-0067">ATP-binding</keyword>
<proteinExistence type="inferred from homology"/>
<protein>
    <recommendedName>
        <fullName evidence="1">ATP-dependent DNA helicase</fullName>
        <ecNumber evidence="1">5.6.2.3</ecNumber>
    </recommendedName>
</protein>
<dbReference type="EC" id="5.6.2.3" evidence="1"/>
<evidence type="ECO:0000313" key="3">
    <source>
        <dbReference type="EMBL" id="OAD73965.1"/>
    </source>
</evidence>
<comment type="catalytic activity">
    <reaction evidence="1">
        <text>ATP + H2O = ADP + phosphate + H(+)</text>
        <dbReference type="Rhea" id="RHEA:13065"/>
        <dbReference type="ChEBI" id="CHEBI:15377"/>
        <dbReference type="ChEBI" id="CHEBI:15378"/>
        <dbReference type="ChEBI" id="CHEBI:30616"/>
        <dbReference type="ChEBI" id="CHEBI:43474"/>
        <dbReference type="ChEBI" id="CHEBI:456216"/>
        <dbReference type="EC" id="5.6.2.3"/>
    </reaction>
</comment>
<keyword evidence="1" id="KW-0234">DNA repair</keyword>
<keyword evidence="4" id="KW-1185">Reference proteome</keyword>
<dbReference type="InParanoid" id="A0A162XCJ8"/>
<keyword evidence="1" id="KW-0347">Helicase</keyword>
<dbReference type="Gene3D" id="3.40.50.300">
    <property type="entry name" value="P-loop containing nucleotide triphosphate hydrolases"/>
    <property type="match status" value="1"/>
</dbReference>
<sequence length="234" mass="26419">MSSARHFKRLLLFFDYYDEQQQTILQRVLSDIQPCLQVTGHSLSEFPTMLQTYIMELETLSALQALKIVESRSYSSEEEQAKLDATIPIFNIEQKTAYDQIVESFSMSANVKQPRLFFVDSPDSTEKSLLFKTLLNYVRAQNEIALPVASSGIAAILLPDRKMTHSRFKTPLNADINSTSVNKCLQDIIGAVDAEKQNVSFSGKVFVFGRDFRQVLPVVKKGSRSQTVDQSCCE</sequence>
<dbReference type="PANTHER" id="PTHR10492:SF95">
    <property type="entry name" value="HELITRON HELICASE-LIKE DOMAIN-CONTAINING PROTEIN"/>
    <property type="match status" value="1"/>
</dbReference>
<reference evidence="4" key="1">
    <citation type="submission" date="2015-06" db="EMBL/GenBank/DDBJ databases">
        <title>Expansion of signal transduction pathways in fungi by whole-genome duplication.</title>
        <authorList>
            <consortium name="DOE Joint Genome Institute"/>
            <person name="Corrochano L.M."/>
            <person name="Kuo A."/>
            <person name="Marcet-Houben M."/>
            <person name="Polaino S."/>
            <person name="Salamov A."/>
            <person name="Villalobos J.M."/>
            <person name="Alvarez M.I."/>
            <person name="Avalos J."/>
            <person name="Benito E.P."/>
            <person name="Benoit I."/>
            <person name="Burger G."/>
            <person name="Camino L.P."/>
            <person name="Canovas D."/>
            <person name="Cerda-Olmedo E."/>
            <person name="Cheng J.-F."/>
            <person name="Dominguez A."/>
            <person name="Elias M."/>
            <person name="Eslava A.P."/>
            <person name="Glaser F."/>
            <person name="Grimwood J."/>
            <person name="Gutierrez G."/>
            <person name="Heitman J."/>
            <person name="Henrissat B."/>
            <person name="Iturriaga E.A."/>
            <person name="Lang B.F."/>
            <person name="Lavin J.L."/>
            <person name="Lee S."/>
            <person name="Li W."/>
            <person name="Lindquist E."/>
            <person name="Lopez-Garcia S."/>
            <person name="Luque E.M."/>
            <person name="Marcos A.T."/>
            <person name="Martin J."/>
            <person name="McCluskey K."/>
            <person name="Medina H.R."/>
            <person name="Miralles-Duran A."/>
            <person name="Miyazaki A."/>
            <person name="Munoz-Torres E."/>
            <person name="Oguiza J.A."/>
            <person name="Ohm R."/>
            <person name="Olmedo M."/>
            <person name="Orejas M."/>
            <person name="Ortiz-Castellanos L."/>
            <person name="Pisabarro A.G."/>
            <person name="Rodriguez-Romero J."/>
            <person name="Ruiz-Herrera J."/>
            <person name="Ruiz-Vazquez R."/>
            <person name="Sanz C."/>
            <person name="Schackwitz W."/>
            <person name="Schmutz J."/>
            <person name="Shahriari M."/>
            <person name="Shelest E."/>
            <person name="Silva-Franco F."/>
            <person name="Soanes D."/>
            <person name="Syed K."/>
            <person name="Tagua V.G."/>
            <person name="Talbot N.J."/>
            <person name="Thon M."/>
            <person name="De vries R.P."/>
            <person name="Wiebenga A."/>
            <person name="Yadav J.S."/>
            <person name="Braun E.L."/>
            <person name="Baker S."/>
            <person name="Garre V."/>
            <person name="Horwitz B."/>
            <person name="Torres-Martinez S."/>
            <person name="Idnurm A."/>
            <person name="Herrera-Estrella A."/>
            <person name="Gabaldon T."/>
            <person name="Grigoriev I.V."/>
        </authorList>
    </citation>
    <scope>NUCLEOTIDE SEQUENCE [LARGE SCALE GENOMIC DNA]</scope>
    <source>
        <strain evidence="4">NRRL 1555(-)</strain>
    </source>
</reference>
<gene>
    <name evidence="3" type="ORF">PHYBLDRAFT_64918</name>
</gene>
<dbReference type="AlphaFoldDB" id="A0A162XCJ8"/>
<evidence type="ECO:0000313" key="4">
    <source>
        <dbReference type="Proteomes" id="UP000077315"/>
    </source>
</evidence>
<organism evidence="3 4">
    <name type="scientific">Phycomyces blakesleeanus (strain ATCC 8743b / DSM 1359 / FGSC 10004 / NBRC 33097 / NRRL 1555)</name>
    <dbReference type="NCBI Taxonomy" id="763407"/>
    <lineage>
        <taxon>Eukaryota</taxon>
        <taxon>Fungi</taxon>
        <taxon>Fungi incertae sedis</taxon>
        <taxon>Mucoromycota</taxon>
        <taxon>Mucoromycotina</taxon>
        <taxon>Mucoromycetes</taxon>
        <taxon>Mucorales</taxon>
        <taxon>Phycomycetaceae</taxon>
        <taxon>Phycomyces</taxon>
    </lineage>
</organism>
<dbReference type="GO" id="GO:0005524">
    <property type="term" value="F:ATP binding"/>
    <property type="evidence" value="ECO:0007669"/>
    <property type="project" value="UniProtKB-KW"/>
</dbReference>
<comment type="cofactor">
    <cofactor evidence="1">
        <name>Mg(2+)</name>
        <dbReference type="ChEBI" id="CHEBI:18420"/>
    </cofactor>
</comment>
<dbReference type="GO" id="GO:0016887">
    <property type="term" value="F:ATP hydrolysis activity"/>
    <property type="evidence" value="ECO:0007669"/>
    <property type="project" value="RHEA"/>
</dbReference>
<dbReference type="GeneID" id="29002277"/>
<dbReference type="OrthoDB" id="432234at2759"/>
<keyword evidence="1" id="KW-0378">Hydrolase</keyword>
<dbReference type="Pfam" id="PF05970">
    <property type="entry name" value="PIF1"/>
    <property type="match status" value="2"/>
</dbReference>